<evidence type="ECO:0000256" key="4">
    <source>
        <dbReference type="ARBA" id="ARBA00022475"/>
    </source>
</evidence>
<feature type="transmembrane region" description="Helical" evidence="11">
    <location>
        <begin position="176"/>
        <end position="197"/>
    </location>
</feature>
<keyword evidence="5" id="KW-0762">Sugar transport</keyword>
<keyword evidence="3 11" id="KW-0813">Transport</keyword>
<sequence>MKERSSLQVTLHVWHALFMREAMARMTGDRFGWTWMLLEPIAHIMIMITVREFLGRVRFIPGADFIPFLIVGIMGFLLFRNSATRSMSAINANGGLFAYRQVHPVDTVLVRAALEATFKSIIFMILVSGAAFLGMDIIPHHVLKAIQGWLTLWLLGLGLGLLFSVVVSLVQEAQKIIGMLMFPLYFLSGVIIPVQFMPRRVQEYLIYNPILHSIESMRYGFFPAYRSIEGINLLYPLTFALIMILLGLMLQIRLKARLIAQ</sequence>
<dbReference type="PANTHER" id="PTHR30413:SF10">
    <property type="entry name" value="CAPSULE POLYSACCHARIDE EXPORT INNER-MEMBRANE PROTEIN CTRC"/>
    <property type="match status" value="1"/>
</dbReference>
<keyword evidence="8 11" id="KW-1133">Transmembrane helix</keyword>
<evidence type="ECO:0000256" key="2">
    <source>
        <dbReference type="ARBA" id="ARBA00007783"/>
    </source>
</evidence>
<evidence type="ECO:0000313" key="13">
    <source>
        <dbReference type="EMBL" id="MDP4529014.1"/>
    </source>
</evidence>
<keyword evidence="14" id="KW-1185">Reference proteome</keyword>
<comment type="subcellular location">
    <subcellularLocation>
        <location evidence="11">Cell inner membrane</location>
        <topology evidence="11">Multi-pass membrane protein</topology>
    </subcellularLocation>
    <subcellularLocation>
        <location evidence="1">Cell membrane</location>
        <topology evidence="1">Multi-pass membrane protein</topology>
    </subcellularLocation>
</comment>
<evidence type="ECO:0000256" key="8">
    <source>
        <dbReference type="ARBA" id="ARBA00022989"/>
    </source>
</evidence>
<dbReference type="PIRSF" id="PIRSF006648">
    <property type="entry name" value="DrrB"/>
    <property type="match status" value="1"/>
</dbReference>
<feature type="transmembrane region" description="Helical" evidence="11">
    <location>
        <begin position="34"/>
        <end position="50"/>
    </location>
</feature>
<keyword evidence="10 11" id="KW-0472">Membrane</keyword>
<feature type="transmembrane region" description="Helical" evidence="11">
    <location>
        <begin position="233"/>
        <end position="252"/>
    </location>
</feature>
<evidence type="ECO:0000256" key="3">
    <source>
        <dbReference type="ARBA" id="ARBA00022448"/>
    </source>
</evidence>
<keyword evidence="4 11" id="KW-1003">Cell membrane</keyword>
<evidence type="ECO:0000256" key="11">
    <source>
        <dbReference type="RuleBase" id="RU361157"/>
    </source>
</evidence>
<evidence type="ECO:0000256" key="9">
    <source>
        <dbReference type="ARBA" id="ARBA00023047"/>
    </source>
</evidence>
<feature type="transmembrane region" description="Helical" evidence="11">
    <location>
        <begin position="150"/>
        <end position="170"/>
    </location>
</feature>
<reference evidence="13 14" key="1">
    <citation type="submission" date="2023-08" db="EMBL/GenBank/DDBJ databases">
        <authorList>
            <person name="Joshi A."/>
            <person name="Thite S."/>
        </authorList>
    </citation>
    <scope>NUCLEOTIDE SEQUENCE [LARGE SCALE GENOMIC DNA]</scope>
    <source>
        <strain evidence="13 14">1E1</strain>
    </source>
</reference>
<feature type="transmembrane region" description="Helical" evidence="11">
    <location>
        <begin position="121"/>
        <end position="138"/>
    </location>
</feature>
<feature type="domain" description="ABC transmembrane type-2" evidence="12">
    <location>
        <begin position="31"/>
        <end position="254"/>
    </location>
</feature>
<comment type="caution">
    <text evidence="13">The sequence shown here is derived from an EMBL/GenBank/DDBJ whole genome shotgun (WGS) entry which is preliminary data.</text>
</comment>
<organism evidence="13 14">
    <name type="scientific">Alkalimonas delamerensis</name>
    <dbReference type="NCBI Taxonomy" id="265981"/>
    <lineage>
        <taxon>Bacteria</taxon>
        <taxon>Pseudomonadati</taxon>
        <taxon>Pseudomonadota</taxon>
        <taxon>Gammaproteobacteria</taxon>
        <taxon>Alkalimonas</taxon>
    </lineage>
</organism>
<evidence type="ECO:0000259" key="12">
    <source>
        <dbReference type="PROSITE" id="PS51012"/>
    </source>
</evidence>
<evidence type="ECO:0000256" key="5">
    <source>
        <dbReference type="ARBA" id="ARBA00022597"/>
    </source>
</evidence>
<dbReference type="PRINTS" id="PR00164">
    <property type="entry name" value="ABC2TRNSPORT"/>
</dbReference>
<comment type="similarity">
    <text evidence="2 11">Belongs to the ABC-2 integral membrane protein family.</text>
</comment>
<protein>
    <recommendedName>
        <fullName evidence="11">Transport permease protein</fullName>
    </recommendedName>
</protein>
<feature type="transmembrane region" description="Helical" evidence="11">
    <location>
        <begin position="62"/>
        <end position="79"/>
    </location>
</feature>
<name>A0ABT9GQ40_9GAMM</name>
<keyword evidence="7" id="KW-0972">Capsule biogenesis/degradation</keyword>
<keyword evidence="6 11" id="KW-0812">Transmembrane</keyword>
<dbReference type="PANTHER" id="PTHR30413">
    <property type="entry name" value="INNER MEMBRANE TRANSPORT PERMEASE"/>
    <property type="match status" value="1"/>
</dbReference>
<dbReference type="InterPro" id="IPR013525">
    <property type="entry name" value="ABC2_TM"/>
</dbReference>
<dbReference type="EMBL" id="JAUZVY010000002">
    <property type="protein sequence ID" value="MDP4529014.1"/>
    <property type="molecule type" value="Genomic_DNA"/>
</dbReference>
<evidence type="ECO:0000256" key="6">
    <source>
        <dbReference type="ARBA" id="ARBA00022692"/>
    </source>
</evidence>
<dbReference type="Pfam" id="PF01061">
    <property type="entry name" value="ABC2_membrane"/>
    <property type="match status" value="1"/>
</dbReference>
<evidence type="ECO:0000256" key="7">
    <source>
        <dbReference type="ARBA" id="ARBA00022903"/>
    </source>
</evidence>
<evidence type="ECO:0000256" key="1">
    <source>
        <dbReference type="ARBA" id="ARBA00004651"/>
    </source>
</evidence>
<dbReference type="InterPro" id="IPR000412">
    <property type="entry name" value="ABC_2_transport"/>
</dbReference>
<dbReference type="RefSeq" id="WP_305945100.1">
    <property type="nucleotide sequence ID" value="NZ_JAUZVY010000002.1"/>
</dbReference>
<evidence type="ECO:0000256" key="10">
    <source>
        <dbReference type="ARBA" id="ARBA00023136"/>
    </source>
</evidence>
<dbReference type="Proteomes" id="UP001236258">
    <property type="component" value="Unassembled WGS sequence"/>
</dbReference>
<proteinExistence type="inferred from homology"/>
<accession>A0ABT9GQ40</accession>
<evidence type="ECO:0000313" key="14">
    <source>
        <dbReference type="Proteomes" id="UP001236258"/>
    </source>
</evidence>
<dbReference type="PROSITE" id="PS51012">
    <property type="entry name" value="ABC_TM2"/>
    <property type="match status" value="1"/>
</dbReference>
<dbReference type="InterPro" id="IPR047817">
    <property type="entry name" value="ABC2_TM_bact-type"/>
</dbReference>
<gene>
    <name evidence="13" type="ORF">Q3O59_08225</name>
</gene>
<keyword evidence="9" id="KW-0625">Polysaccharide transport</keyword>